<comment type="caution">
    <text evidence="2">The sequence shown here is derived from an EMBL/GenBank/DDBJ whole genome shotgun (WGS) entry which is preliminary data.</text>
</comment>
<dbReference type="AlphaFoldDB" id="A0AAV3NLF9"/>
<dbReference type="PANTHER" id="PTHR31672">
    <property type="entry name" value="BNACNNG10540D PROTEIN"/>
    <property type="match status" value="1"/>
</dbReference>
<dbReference type="CDD" id="cd22157">
    <property type="entry name" value="F-box_AtFBW1-like"/>
    <property type="match status" value="1"/>
</dbReference>
<evidence type="ECO:0000313" key="3">
    <source>
        <dbReference type="Proteomes" id="UP001454036"/>
    </source>
</evidence>
<name>A0AAV3NLF9_LITER</name>
<evidence type="ECO:0000259" key="1">
    <source>
        <dbReference type="PROSITE" id="PS50181"/>
    </source>
</evidence>
<protein>
    <recommendedName>
        <fullName evidence="1">F-box domain-containing protein</fullName>
    </recommendedName>
</protein>
<accession>A0AAV3NLF9</accession>
<dbReference type="Pfam" id="PF07734">
    <property type="entry name" value="FBA_1"/>
    <property type="match status" value="1"/>
</dbReference>
<dbReference type="EMBL" id="BAABME010000151">
    <property type="protein sequence ID" value="GAA0140160.1"/>
    <property type="molecule type" value="Genomic_DNA"/>
</dbReference>
<dbReference type="InterPro" id="IPR001810">
    <property type="entry name" value="F-box_dom"/>
</dbReference>
<organism evidence="2 3">
    <name type="scientific">Lithospermum erythrorhizon</name>
    <name type="common">Purple gromwell</name>
    <name type="synonym">Lithospermum officinale var. erythrorhizon</name>
    <dbReference type="NCBI Taxonomy" id="34254"/>
    <lineage>
        <taxon>Eukaryota</taxon>
        <taxon>Viridiplantae</taxon>
        <taxon>Streptophyta</taxon>
        <taxon>Embryophyta</taxon>
        <taxon>Tracheophyta</taxon>
        <taxon>Spermatophyta</taxon>
        <taxon>Magnoliopsida</taxon>
        <taxon>eudicotyledons</taxon>
        <taxon>Gunneridae</taxon>
        <taxon>Pentapetalae</taxon>
        <taxon>asterids</taxon>
        <taxon>lamiids</taxon>
        <taxon>Boraginales</taxon>
        <taxon>Boraginaceae</taxon>
        <taxon>Boraginoideae</taxon>
        <taxon>Lithospermeae</taxon>
        <taxon>Lithospermum</taxon>
    </lineage>
</organism>
<feature type="domain" description="F-box" evidence="1">
    <location>
        <begin position="9"/>
        <end position="54"/>
    </location>
</feature>
<dbReference type="InterPro" id="IPR017451">
    <property type="entry name" value="F-box-assoc_interact_dom"/>
</dbReference>
<proteinExistence type="predicted"/>
<dbReference type="Pfam" id="PF00646">
    <property type="entry name" value="F-box"/>
    <property type="match status" value="1"/>
</dbReference>
<dbReference type="Gene3D" id="1.20.1280.50">
    <property type="match status" value="1"/>
</dbReference>
<dbReference type="SMART" id="SM00256">
    <property type="entry name" value="FBOX"/>
    <property type="match status" value="1"/>
</dbReference>
<gene>
    <name evidence="2" type="ORF">LIER_01565</name>
</gene>
<dbReference type="PANTHER" id="PTHR31672:SF13">
    <property type="entry name" value="F-BOX PROTEIN CPR30-LIKE"/>
    <property type="match status" value="1"/>
</dbReference>
<dbReference type="InterPro" id="IPR036047">
    <property type="entry name" value="F-box-like_dom_sf"/>
</dbReference>
<keyword evidence="3" id="KW-1185">Reference proteome</keyword>
<evidence type="ECO:0000313" key="2">
    <source>
        <dbReference type="EMBL" id="GAA0140160.1"/>
    </source>
</evidence>
<dbReference type="SUPFAM" id="SSF81383">
    <property type="entry name" value="F-box domain"/>
    <property type="match status" value="1"/>
</dbReference>
<dbReference type="InterPro" id="IPR050796">
    <property type="entry name" value="SCF_F-box_component"/>
</dbReference>
<dbReference type="InterPro" id="IPR006527">
    <property type="entry name" value="F-box-assoc_dom_typ1"/>
</dbReference>
<sequence>MEVSSSIRKKLQATIPEDVIIEFLLRLPVKALLRFKLVCKTWYNLIKSHTFKLMHRNFGTVSQLLICTSKRLAKKRFNHMFCFRSNDKLTCELSPDLQIPANRDRIVFLAGSCNGIVCYYDCTATIFLSNPATREFRQLPSTIGVTEFFFQHIGVGFGFESSNIYDFKLLRLLCLGGTPNEIRAEMFTLSSNTWRQLDWGLSNELVFRGVGLFCANSFHFIMQGNKHSFLKQLIVCCDIATERFKTMDFPPKPKDDDGSCKMLMAFKGCLSSVYIYNWMMNYEEKPIEIWVMKDYGVVESWTKLYTIGLSSALPLCFWMDQDDLLLMQFKTDKLVSCHLTTLHVESVQNLGYQWNSRIVIYKETLVSII</sequence>
<dbReference type="PROSITE" id="PS50181">
    <property type="entry name" value="FBOX"/>
    <property type="match status" value="1"/>
</dbReference>
<dbReference type="Proteomes" id="UP001454036">
    <property type="component" value="Unassembled WGS sequence"/>
</dbReference>
<dbReference type="NCBIfam" id="TIGR01640">
    <property type="entry name" value="F_box_assoc_1"/>
    <property type="match status" value="1"/>
</dbReference>
<reference evidence="2 3" key="1">
    <citation type="submission" date="2024-01" db="EMBL/GenBank/DDBJ databases">
        <title>The complete chloroplast genome sequence of Lithospermum erythrorhizon: insights into the phylogenetic relationship among Boraginaceae species and the maternal lineages of purple gromwells.</title>
        <authorList>
            <person name="Okada T."/>
            <person name="Watanabe K."/>
        </authorList>
    </citation>
    <scope>NUCLEOTIDE SEQUENCE [LARGE SCALE GENOMIC DNA]</scope>
</reference>